<reference evidence="1 2" key="1">
    <citation type="submission" date="2019-02" db="EMBL/GenBank/DDBJ databases">
        <title>Deep-cultivation of Planctomycetes and their phenomic and genomic characterization uncovers novel biology.</title>
        <authorList>
            <person name="Wiegand S."/>
            <person name="Jogler M."/>
            <person name="Boedeker C."/>
            <person name="Pinto D."/>
            <person name="Vollmers J."/>
            <person name="Rivas-Marin E."/>
            <person name="Kohn T."/>
            <person name="Peeters S.H."/>
            <person name="Heuer A."/>
            <person name="Rast P."/>
            <person name="Oberbeckmann S."/>
            <person name="Bunk B."/>
            <person name="Jeske O."/>
            <person name="Meyerdierks A."/>
            <person name="Storesund J.E."/>
            <person name="Kallscheuer N."/>
            <person name="Luecker S."/>
            <person name="Lage O.M."/>
            <person name="Pohl T."/>
            <person name="Merkel B.J."/>
            <person name="Hornburger P."/>
            <person name="Mueller R.-W."/>
            <person name="Bruemmer F."/>
            <person name="Labrenz M."/>
            <person name="Spormann A.M."/>
            <person name="Op Den Camp H."/>
            <person name="Overmann J."/>
            <person name="Amann R."/>
            <person name="Jetten M.S.M."/>
            <person name="Mascher T."/>
            <person name="Medema M.H."/>
            <person name="Devos D.P."/>
            <person name="Kaster A.-K."/>
            <person name="Ovreas L."/>
            <person name="Rohde M."/>
            <person name="Galperin M.Y."/>
            <person name="Jogler C."/>
        </authorList>
    </citation>
    <scope>NUCLEOTIDE SEQUENCE [LARGE SCALE GENOMIC DNA]</scope>
    <source>
        <strain evidence="1 2">Pan54</strain>
    </source>
</reference>
<dbReference type="Pfam" id="PF14255">
    <property type="entry name" value="Zn_ribbon_21"/>
    <property type="match status" value="1"/>
</dbReference>
<sequence>MMNEASYVCDSCGEEIVIPIDITAGNSQEYVEDCPVCCHPHVVHVEILDEENVQAWAEPESD</sequence>
<evidence type="ECO:0000313" key="2">
    <source>
        <dbReference type="Proteomes" id="UP000316095"/>
    </source>
</evidence>
<name>A0A5C5XFJ2_9PLAN</name>
<dbReference type="AlphaFoldDB" id="A0A5C5XFJ2"/>
<proteinExistence type="predicted"/>
<keyword evidence="2" id="KW-1185">Reference proteome</keyword>
<dbReference type="EMBL" id="SJPG01000001">
    <property type="protein sequence ID" value="TWT61876.1"/>
    <property type="molecule type" value="Genomic_DNA"/>
</dbReference>
<dbReference type="RefSeq" id="WP_146503813.1">
    <property type="nucleotide sequence ID" value="NZ_SJPG01000001.1"/>
</dbReference>
<accession>A0A5C5XFJ2</accession>
<dbReference type="OrthoDB" id="9814566at2"/>
<evidence type="ECO:0000313" key="1">
    <source>
        <dbReference type="EMBL" id="TWT61876.1"/>
    </source>
</evidence>
<protein>
    <recommendedName>
        <fullName evidence="3">CPXCG motif-containing cysteine-rich protein</fullName>
    </recommendedName>
</protein>
<evidence type="ECO:0008006" key="3">
    <source>
        <dbReference type="Google" id="ProtNLM"/>
    </source>
</evidence>
<comment type="caution">
    <text evidence="1">The sequence shown here is derived from an EMBL/GenBank/DDBJ whole genome shotgun (WGS) entry which is preliminary data.</text>
</comment>
<dbReference type="InterPro" id="IPR025990">
    <property type="entry name" value="zinc_ribbon_bacterial"/>
</dbReference>
<organism evidence="1 2">
    <name type="scientific">Rubinisphaera italica</name>
    <dbReference type="NCBI Taxonomy" id="2527969"/>
    <lineage>
        <taxon>Bacteria</taxon>
        <taxon>Pseudomonadati</taxon>
        <taxon>Planctomycetota</taxon>
        <taxon>Planctomycetia</taxon>
        <taxon>Planctomycetales</taxon>
        <taxon>Planctomycetaceae</taxon>
        <taxon>Rubinisphaera</taxon>
    </lineage>
</organism>
<dbReference type="Proteomes" id="UP000316095">
    <property type="component" value="Unassembled WGS sequence"/>
</dbReference>
<gene>
    <name evidence="1" type="ORF">Pan54_26130</name>
</gene>